<keyword evidence="6 8" id="KW-0408">Iron</keyword>
<proteinExistence type="inferred from homology"/>
<dbReference type="EMBL" id="BMAT01012661">
    <property type="protein sequence ID" value="GFR96411.1"/>
    <property type="molecule type" value="Genomic_DNA"/>
</dbReference>
<dbReference type="Gene3D" id="1.10.630.10">
    <property type="entry name" value="Cytochrome P450"/>
    <property type="match status" value="1"/>
</dbReference>
<dbReference type="PROSITE" id="PS00086">
    <property type="entry name" value="CYTOCHROME_P450"/>
    <property type="match status" value="1"/>
</dbReference>
<dbReference type="InterPro" id="IPR002401">
    <property type="entry name" value="Cyt_P450_E_grp-I"/>
</dbReference>
<feature type="binding site" description="axial binding residue" evidence="8">
    <location>
        <position position="468"/>
    </location>
    <ligand>
        <name>heme</name>
        <dbReference type="ChEBI" id="CHEBI:30413"/>
    </ligand>
    <ligandPart>
        <name>Fe</name>
        <dbReference type="ChEBI" id="CHEBI:18248"/>
    </ligandPart>
</feature>
<protein>
    <submittedName>
        <fullName evidence="10">Cytochrome P450 10-like</fullName>
    </submittedName>
</protein>
<dbReference type="SUPFAM" id="SSF48264">
    <property type="entry name" value="Cytochrome P450"/>
    <property type="match status" value="1"/>
</dbReference>
<accession>A0AAV4HI63</accession>
<dbReference type="InterPro" id="IPR050479">
    <property type="entry name" value="CYP11_CYP27_families"/>
</dbReference>
<evidence type="ECO:0000256" key="4">
    <source>
        <dbReference type="ARBA" id="ARBA00022723"/>
    </source>
</evidence>
<evidence type="ECO:0000256" key="5">
    <source>
        <dbReference type="ARBA" id="ARBA00023002"/>
    </source>
</evidence>
<keyword evidence="7 9" id="KW-0503">Monooxygenase</keyword>
<dbReference type="PANTHER" id="PTHR24279">
    <property type="entry name" value="CYTOCHROME P450"/>
    <property type="match status" value="1"/>
</dbReference>
<comment type="caution">
    <text evidence="10">The sequence shown here is derived from an EMBL/GenBank/DDBJ whole genome shotgun (WGS) entry which is preliminary data.</text>
</comment>
<dbReference type="GO" id="GO:0005506">
    <property type="term" value="F:iron ion binding"/>
    <property type="evidence" value="ECO:0007669"/>
    <property type="project" value="InterPro"/>
</dbReference>
<dbReference type="PRINTS" id="PR00385">
    <property type="entry name" value="P450"/>
</dbReference>
<evidence type="ECO:0000313" key="10">
    <source>
        <dbReference type="EMBL" id="GFR96411.1"/>
    </source>
</evidence>
<dbReference type="Proteomes" id="UP000762676">
    <property type="component" value="Unassembled WGS sequence"/>
</dbReference>
<dbReference type="InterPro" id="IPR036396">
    <property type="entry name" value="Cyt_P450_sf"/>
</dbReference>
<organism evidence="10 11">
    <name type="scientific">Elysia marginata</name>
    <dbReference type="NCBI Taxonomy" id="1093978"/>
    <lineage>
        <taxon>Eukaryota</taxon>
        <taxon>Metazoa</taxon>
        <taxon>Spiralia</taxon>
        <taxon>Lophotrochozoa</taxon>
        <taxon>Mollusca</taxon>
        <taxon>Gastropoda</taxon>
        <taxon>Heterobranchia</taxon>
        <taxon>Euthyneura</taxon>
        <taxon>Panpulmonata</taxon>
        <taxon>Sacoglossa</taxon>
        <taxon>Placobranchoidea</taxon>
        <taxon>Plakobranchidae</taxon>
        <taxon>Elysia</taxon>
    </lineage>
</organism>
<dbReference type="GO" id="GO:0020037">
    <property type="term" value="F:heme binding"/>
    <property type="evidence" value="ECO:0007669"/>
    <property type="project" value="InterPro"/>
</dbReference>
<name>A0AAV4HI63_9GAST</name>
<evidence type="ECO:0000256" key="1">
    <source>
        <dbReference type="ARBA" id="ARBA00001971"/>
    </source>
</evidence>
<dbReference type="Pfam" id="PF00067">
    <property type="entry name" value="p450"/>
    <property type="match status" value="1"/>
</dbReference>
<dbReference type="PRINTS" id="PR00463">
    <property type="entry name" value="EP450I"/>
</dbReference>
<dbReference type="PANTHER" id="PTHR24279:SF120">
    <property type="entry name" value="CYTOCHROME P450"/>
    <property type="match status" value="1"/>
</dbReference>
<gene>
    <name evidence="10" type="ORF">ElyMa_006297200</name>
</gene>
<dbReference type="GO" id="GO:0016705">
    <property type="term" value="F:oxidoreductase activity, acting on paired donors, with incorporation or reduction of molecular oxygen"/>
    <property type="evidence" value="ECO:0007669"/>
    <property type="project" value="InterPro"/>
</dbReference>
<evidence type="ECO:0000256" key="9">
    <source>
        <dbReference type="RuleBase" id="RU000461"/>
    </source>
</evidence>
<evidence type="ECO:0000256" key="3">
    <source>
        <dbReference type="ARBA" id="ARBA00022617"/>
    </source>
</evidence>
<dbReference type="GO" id="GO:0004497">
    <property type="term" value="F:monooxygenase activity"/>
    <property type="evidence" value="ECO:0007669"/>
    <property type="project" value="UniProtKB-KW"/>
</dbReference>
<reference evidence="10 11" key="1">
    <citation type="journal article" date="2021" name="Elife">
        <title>Chloroplast acquisition without the gene transfer in kleptoplastic sea slugs, Plakobranchus ocellatus.</title>
        <authorList>
            <person name="Maeda T."/>
            <person name="Takahashi S."/>
            <person name="Yoshida T."/>
            <person name="Shimamura S."/>
            <person name="Takaki Y."/>
            <person name="Nagai Y."/>
            <person name="Toyoda A."/>
            <person name="Suzuki Y."/>
            <person name="Arimoto A."/>
            <person name="Ishii H."/>
            <person name="Satoh N."/>
            <person name="Nishiyama T."/>
            <person name="Hasebe M."/>
            <person name="Maruyama T."/>
            <person name="Minagawa J."/>
            <person name="Obokata J."/>
            <person name="Shigenobu S."/>
        </authorList>
    </citation>
    <scope>NUCLEOTIDE SEQUENCE [LARGE SCALE GENOMIC DNA]</scope>
</reference>
<keyword evidence="5 9" id="KW-0560">Oxidoreductase</keyword>
<dbReference type="InterPro" id="IPR001128">
    <property type="entry name" value="Cyt_P450"/>
</dbReference>
<keyword evidence="3 8" id="KW-0349">Heme</keyword>
<dbReference type="AlphaFoldDB" id="A0AAV4HI63"/>
<evidence type="ECO:0000256" key="7">
    <source>
        <dbReference type="ARBA" id="ARBA00023033"/>
    </source>
</evidence>
<keyword evidence="4 8" id="KW-0479">Metal-binding</keyword>
<evidence type="ECO:0000256" key="6">
    <source>
        <dbReference type="ARBA" id="ARBA00023004"/>
    </source>
</evidence>
<comment type="cofactor">
    <cofactor evidence="1 8">
        <name>heme</name>
        <dbReference type="ChEBI" id="CHEBI:30413"/>
    </cofactor>
</comment>
<evidence type="ECO:0000256" key="8">
    <source>
        <dbReference type="PIRSR" id="PIRSR602401-1"/>
    </source>
</evidence>
<sequence length="526" mass="60209">MVVKTLSFLRQHQTKGLFGDCILPFFCTQSLRTHSTPFASTLKEFKDIPGPGGLAQWPVVGSLFNFKPFTHFTPANLDKLIEYMVYRYGPIVRLQLSGPKVILSNPKDLEIVYQHEGRYPIRPATDLGSLYCQRNNVPGGFAEVQGEDWYALRSPANKFLLRADCAAQYLSVQDVVAQDFADLLEKSQCNPEELAGLFFRYASESNGVVCFNTRLGCLRDINTRNPETERFLNAMAQVFLQLQNSVSGKSVAHKFYRNKTYKLYEEACNTVHEISSKHLKNALNRVKQEQAKDSLSLNEFTLLNSMIKEESLTLSQIQVILSALHNAGTESTAKNMQVLFYNLARNPDKQEKLYEEIQATVEQDQPITKDALAQMPYLRACLKESFRLIKPTIFSTHRVLNEDVVIQGYRIPAGIPLVFTQVKCCSEYFSEPEKFIPERWLRSYGNRKLENPPPAFVNLPFGHGPRKCLGWRFAEQEIYLATVRVLQKLRIHIQPESENCGFKYLIFVEPVKPISFYFTKREKHNG</sequence>
<dbReference type="CDD" id="cd11054">
    <property type="entry name" value="CYP24A1-like"/>
    <property type="match status" value="1"/>
</dbReference>
<keyword evidence="11" id="KW-1185">Reference proteome</keyword>
<dbReference type="InterPro" id="IPR017972">
    <property type="entry name" value="Cyt_P450_CS"/>
</dbReference>
<evidence type="ECO:0000313" key="11">
    <source>
        <dbReference type="Proteomes" id="UP000762676"/>
    </source>
</evidence>
<comment type="similarity">
    <text evidence="2 9">Belongs to the cytochrome P450 family.</text>
</comment>
<evidence type="ECO:0000256" key="2">
    <source>
        <dbReference type="ARBA" id="ARBA00010617"/>
    </source>
</evidence>